<evidence type="ECO:0000313" key="2">
    <source>
        <dbReference type="EMBL" id="CAE2272325.1"/>
    </source>
</evidence>
<feature type="region of interest" description="Disordered" evidence="1">
    <location>
        <begin position="134"/>
        <end position="155"/>
    </location>
</feature>
<protein>
    <recommendedName>
        <fullName evidence="3">Sulfotransferase</fullName>
    </recommendedName>
</protein>
<accession>A0A7S4JRW3</accession>
<dbReference type="EMBL" id="HBKQ01047521">
    <property type="protein sequence ID" value="CAE2272325.1"/>
    <property type="molecule type" value="Transcribed_RNA"/>
</dbReference>
<sequence length="358" mass="39809">MFDCDALPDSECVYFRPTSFFESIDGVGRPYFNLTLPWRGTDRKNDGEGGDSDTTLLLPKHANFLRLRRLATNSSSTSRSAASAPRDLVGGNTSNVSSSSLPSPLVPRDMAYLHLHKNGGTTVNQAMRAFVIRSRGRQRGRQRGGRGGGKGATPQYRLDEYYFPRTHKMTLTQLRRATSNVMGFIAAKQKMGGRRARESTAFTFLRHPLHKFVSAVGEVVHQGKMGPCQSFRGKELAECALNFLVGEEEGGNGEGSPGLAYNQHFKPQVIELYDCAGGTDVKVSLLDMSSIGKFVGDGCLGLKKHFRGRPETRRFFGKGDFLENLDERMVRKLCELYEVDVVFFREIGREVPECDPYV</sequence>
<reference evidence="2" key="1">
    <citation type="submission" date="2021-01" db="EMBL/GenBank/DDBJ databases">
        <authorList>
            <person name="Corre E."/>
            <person name="Pelletier E."/>
            <person name="Niang G."/>
            <person name="Scheremetjew M."/>
            <person name="Finn R."/>
            <person name="Kale V."/>
            <person name="Holt S."/>
            <person name="Cochrane G."/>
            <person name="Meng A."/>
            <person name="Brown T."/>
            <person name="Cohen L."/>
        </authorList>
    </citation>
    <scope>NUCLEOTIDE SEQUENCE</scope>
    <source>
        <strain evidence="2">Isolate 1302-5</strain>
    </source>
</reference>
<proteinExistence type="predicted"/>
<evidence type="ECO:0000256" key="1">
    <source>
        <dbReference type="SAM" id="MobiDB-lite"/>
    </source>
</evidence>
<evidence type="ECO:0008006" key="3">
    <source>
        <dbReference type="Google" id="ProtNLM"/>
    </source>
</evidence>
<feature type="region of interest" description="Disordered" evidence="1">
    <location>
        <begin position="75"/>
        <end position="102"/>
    </location>
</feature>
<organism evidence="2">
    <name type="scientific">Odontella aurita</name>
    <dbReference type="NCBI Taxonomy" id="265563"/>
    <lineage>
        <taxon>Eukaryota</taxon>
        <taxon>Sar</taxon>
        <taxon>Stramenopiles</taxon>
        <taxon>Ochrophyta</taxon>
        <taxon>Bacillariophyta</taxon>
        <taxon>Mediophyceae</taxon>
        <taxon>Biddulphiophycidae</taxon>
        <taxon>Eupodiscales</taxon>
        <taxon>Odontellaceae</taxon>
        <taxon>Odontella</taxon>
    </lineage>
</organism>
<dbReference type="AlphaFoldDB" id="A0A7S4JRW3"/>
<gene>
    <name evidence="2" type="ORF">OAUR00152_LOCUS32777</name>
</gene>
<name>A0A7S4JRW3_9STRA</name>
<feature type="compositionally biased region" description="Basic residues" evidence="1">
    <location>
        <begin position="134"/>
        <end position="144"/>
    </location>
</feature>